<dbReference type="AlphaFoldDB" id="A0A6I4IYM7"/>
<keyword evidence="6" id="KW-1185">Reference proteome</keyword>
<name>A0A6I4IYM7_9SPHN</name>
<reference evidence="5 6" key="1">
    <citation type="submission" date="2019-12" db="EMBL/GenBank/DDBJ databases">
        <authorList>
            <person name="Huq M.A."/>
        </authorList>
    </citation>
    <scope>NUCLEOTIDE SEQUENCE [LARGE SCALE GENOMIC DNA]</scope>
    <source>
        <strain evidence="5 6">MAH-20</strain>
    </source>
</reference>
<keyword evidence="1" id="KW-0719">Serine esterase</keyword>
<evidence type="ECO:0000256" key="3">
    <source>
        <dbReference type="ARBA" id="ARBA00022801"/>
    </source>
</evidence>
<proteinExistence type="predicted"/>
<protein>
    <submittedName>
        <fullName evidence="5">Tannase/feruloyl esterase family alpha/beta hydrolase</fullName>
    </submittedName>
</protein>
<dbReference type="Proteomes" id="UP000441389">
    <property type="component" value="Unassembled WGS sequence"/>
</dbReference>
<evidence type="ECO:0000313" key="6">
    <source>
        <dbReference type="Proteomes" id="UP000441389"/>
    </source>
</evidence>
<keyword evidence="4" id="KW-1015">Disulfide bond</keyword>
<evidence type="ECO:0000256" key="2">
    <source>
        <dbReference type="ARBA" id="ARBA00022729"/>
    </source>
</evidence>
<evidence type="ECO:0000256" key="1">
    <source>
        <dbReference type="ARBA" id="ARBA00022487"/>
    </source>
</evidence>
<evidence type="ECO:0000256" key="4">
    <source>
        <dbReference type="ARBA" id="ARBA00023157"/>
    </source>
</evidence>
<sequence length="104" mass="11036">MDHSEGGSSLIAPRLALDFYRRAGASGDFYRLFMVPGMSHCQGGTGPVDFGQSAAAPAATADADHDIREALEHWVEQHVAPVRLLASKPGSNVVAELRPEQAGH</sequence>
<dbReference type="PANTHER" id="PTHR33938:SF15">
    <property type="entry name" value="FERULOYL ESTERASE B-RELATED"/>
    <property type="match status" value="1"/>
</dbReference>
<dbReference type="GO" id="GO:0052689">
    <property type="term" value="F:carboxylic ester hydrolase activity"/>
    <property type="evidence" value="ECO:0007669"/>
    <property type="project" value="UniProtKB-KW"/>
</dbReference>
<dbReference type="Pfam" id="PF07519">
    <property type="entry name" value="Tannase"/>
    <property type="match status" value="1"/>
</dbReference>
<dbReference type="InterPro" id="IPR011118">
    <property type="entry name" value="Tannase/feruloyl_esterase"/>
</dbReference>
<dbReference type="PANTHER" id="PTHR33938">
    <property type="entry name" value="FERULOYL ESTERASE B-RELATED"/>
    <property type="match status" value="1"/>
</dbReference>
<keyword evidence="3 5" id="KW-0378">Hydrolase</keyword>
<dbReference type="EMBL" id="WQMS01000006">
    <property type="protein sequence ID" value="MVO77018.1"/>
    <property type="molecule type" value="Genomic_DNA"/>
</dbReference>
<gene>
    <name evidence="5" type="ORF">GON01_03575</name>
</gene>
<accession>A0A6I4IYM7</accession>
<evidence type="ECO:0000313" key="5">
    <source>
        <dbReference type="EMBL" id="MVO77018.1"/>
    </source>
</evidence>
<keyword evidence="2" id="KW-0732">Signal</keyword>
<organism evidence="5 6">
    <name type="scientific">Sphingomonas horti</name>
    <dbReference type="NCBI Taxonomy" id="2682842"/>
    <lineage>
        <taxon>Bacteria</taxon>
        <taxon>Pseudomonadati</taxon>
        <taxon>Pseudomonadota</taxon>
        <taxon>Alphaproteobacteria</taxon>
        <taxon>Sphingomonadales</taxon>
        <taxon>Sphingomonadaceae</taxon>
        <taxon>Sphingomonas</taxon>
    </lineage>
</organism>
<comment type="caution">
    <text evidence="5">The sequence shown here is derived from an EMBL/GenBank/DDBJ whole genome shotgun (WGS) entry which is preliminary data.</text>
</comment>